<feature type="repeat" description="Cell wall-binding" evidence="7">
    <location>
        <begin position="1166"/>
        <end position="1186"/>
    </location>
</feature>
<dbReference type="InterPro" id="IPR018337">
    <property type="entry name" value="Cell_wall/Cho-bd_repeat"/>
</dbReference>
<dbReference type="PRINTS" id="PR00134">
    <property type="entry name" value="GLHYDRLASE10"/>
</dbReference>
<comment type="similarity">
    <text evidence="1 8">Belongs to the glycosyl hydrolase 10 (cellulase F) family.</text>
</comment>
<evidence type="ECO:0000256" key="1">
    <source>
        <dbReference type="ARBA" id="ARBA00007495"/>
    </source>
</evidence>
<keyword evidence="6 8" id="KW-0624">Polysaccharide degradation</keyword>
<feature type="signal peptide" evidence="10">
    <location>
        <begin position="1"/>
        <end position="34"/>
    </location>
</feature>
<dbReference type="GO" id="GO:0045493">
    <property type="term" value="P:xylan catabolic process"/>
    <property type="evidence" value="ECO:0007669"/>
    <property type="project" value="UniProtKB-KW"/>
</dbReference>
<comment type="caution">
    <text evidence="12">The sequence shown here is derived from an EMBL/GenBank/DDBJ whole genome shotgun (WGS) entry which is preliminary data.</text>
</comment>
<dbReference type="AlphaFoldDB" id="A0A964RLI9"/>
<dbReference type="Gene3D" id="3.20.20.80">
    <property type="entry name" value="Glycosidases"/>
    <property type="match status" value="1"/>
</dbReference>
<dbReference type="SUPFAM" id="SSF51445">
    <property type="entry name" value="(Trans)glycosidases"/>
    <property type="match status" value="1"/>
</dbReference>
<dbReference type="CDD" id="cd00005">
    <property type="entry name" value="CBM9_like_1"/>
    <property type="match status" value="1"/>
</dbReference>
<evidence type="ECO:0000256" key="7">
    <source>
        <dbReference type="PROSITE-ProRule" id="PRU00591"/>
    </source>
</evidence>
<dbReference type="SUPFAM" id="SSF49785">
    <property type="entry name" value="Galactose-binding domain-like"/>
    <property type="match status" value="2"/>
</dbReference>
<reference evidence="12" key="1">
    <citation type="submission" date="2019-12" db="EMBL/GenBank/DDBJ databases">
        <title>Microbes associate with the intestines of laboratory mice.</title>
        <authorList>
            <person name="Navarre W."/>
            <person name="Wong E."/>
        </authorList>
    </citation>
    <scope>NUCLEOTIDE SEQUENCE</scope>
    <source>
        <strain evidence="12">NM79_F5</strain>
    </source>
</reference>
<feature type="repeat" description="Cell wall-binding" evidence="7">
    <location>
        <begin position="1208"/>
        <end position="1228"/>
    </location>
</feature>
<accession>A0A964RLI9</accession>
<dbReference type="PROSITE" id="PS51760">
    <property type="entry name" value="GH10_2"/>
    <property type="match status" value="1"/>
</dbReference>
<gene>
    <name evidence="12" type="ORF">GKZ28_09585</name>
</gene>
<dbReference type="InterPro" id="IPR008979">
    <property type="entry name" value="Galactose-bd-like_sf"/>
</dbReference>
<feature type="region of interest" description="Disordered" evidence="9">
    <location>
        <begin position="1068"/>
        <end position="1127"/>
    </location>
</feature>
<sequence length="1247" mass="137462">MFTKKKKLKLMSLVITGSLLGGMYTSTNSIPVQAATEDTSSVVVVNSTFEADDTTIWDGSGAILERVTTGAGVCLKATGRTQGYMGPKIDLTGKIQGGKTYETSVWVKFDGAGTKKFKVTLDNMIGGTQGYNQMTNQVDVQANTWTQITGTFNCPAGEVTKAKPYVECDDATTDFYIDDFKITTEAGNDAPEVTDTVYTQSFEEGLGGWAARGGEISQDPSQKQEGSNSLKTSGRTKTWEGPIKDLTSVLEKGESYHFSAYVMYNDENGLDSQEFHLQTQIKNGDSSDYQTIGKGTAKKGEWTKIEGDYTVPSGATGFSIYIELPYKDDATTTIPASDKINFYLDNVVVTKTVVVKKEYQKDIPQLKDVLSQYFPFGTSVNPSEIDENNVHSDFIKYQYGAIVPDNCMKPESVQPTEGNFTFDDADKIVNFANDNNMILRGHTLVWHSQVPAWFFQDKDDSSKPASRELLLQRMKTHIQTVMGRYKGRVNYWDVVNEVISDKSGLRGQDENSKWKSIIGDVDDDGYDDDYIRLAFEYAHEADPDAKLIINDYGTEGSSRKRDDLYNLVDRLLAKGTPIDGIGIQSHISMYSPSAEQIKETIEKFASLKKYNPDFTVQVTELDMSIYSGDNEGTKTPTEDILAQQAAQYKKIFDVYKEQAEKGNLSLVMMWGNSDDNTWLDDFPVKGRKDAPLLFDRNLKAKPGYWGIVDPSKIAVFKQKVNIAKGTPVIGSSVDKKWMTVKPFDVNSFVKGSSGATAKVKTMWDENNLYVLVDVNDKTVGDKDSVDIFVDNGEGEYIKPYSINRNTNTDAIKVTSTSTGYQIQAKLPLGDIKAAVETKIGFDMKINDNASNGEITSSVVWNDYASVDTLSPKNSGILAFAKESKLSETKKGTPNIDGKIDEIWSTANVISTDVSVQGTDTAKAKVRTLWDKDYIYALYEVTDSNLDKSSVNAHEQDSVETFIDENNARASSYDNDDAQYRVNYDNEQSGGGNRITDKFKSATTKTDNGYIVEMAIPLKNEAVANQIIGFDAQVNDAADGVRNGVNIWCDASGQTWSTTSNIGNIMLVDSTDGGNSGNSGSNSGNTGTGNSSTGSSNHHSSNSSSSSSLNENESQNKSTSNNNGVAQEGWSLDVNNNWTLIENGKPVTGWKLVDNKWYLMNQDGKMQTGWAQDTKGKWYFLKNSGEMQIGWIQDTNGKWYLLKNSGEMAIGWTQDADGKWYFLNSSGEMLYNTTVDGYTLGSDGAWIQ</sequence>
<dbReference type="InterPro" id="IPR001000">
    <property type="entry name" value="GH10_dom"/>
</dbReference>
<evidence type="ECO:0000256" key="6">
    <source>
        <dbReference type="ARBA" id="ARBA00023326"/>
    </source>
</evidence>
<keyword evidence="5 8" id="KW-0326">Glycosidase</keyword>
<dbReference type="PANTHER" id="PTHR31490">
    <property type="entry name" value="GLYCOSYL HYDROLASE"/>
    <property type="match status" value="1"/>
</dbReference>
<evidence type="ECO:0000256" key="8">
    <source>
        <dbReference type="RuleBase" id="RU361174"/>
    </source>
</evidence>
<dbReference type="Pfam" id="PF01473">
    <property type="entry name" value="Choline_bind_1"/>
    <property type="match status" value="1"/>
</dbReference>
<feature type="repeat" description="Cell wall-binding" evidence="7">
    <location>
        <begin position="1146"/>
        <end position="1165"/>
    </location>
</feature>
<feature type="region of interest" description="Disordered" evidence="9">
    <location>
        <begin position="210"/>
        <end position="237"/>
    </location>
</feature>
<dbReference type="InterPro" id="IPR017853">
    <property type="entry name" value="GH"/>
</dbReference>
<dbReference type="Pfam" id="PF19085">
    <property type="entry name" value="Choline_bind_2"/>
    <property type="match status" value="1"/>
</dbReference>
<keyword evidence="2" id="KW-0677">Repeat</keyword>
<dbReference type="InterPro" id="IPR010502">
    <property type="entry name" value="Carb-bd_dom_fam9"/>
</dbReference>
<keyword evidence="4 8" id="KW-0119">Carbohydrate metabolism</keyword>
<comment type="catalytic activity">
    <reaction evidence="8">
        <text>Endohydrolysis of (1-&gt;4)-beta-D-xylosidic linkages in xylans.</text>
        <dbReference type="EC" id="3.2.1.8"/>
    </reaction>
</comment>
<protein>
    <recommendedName>
        <fullName evidence="8">Beta-xylanase</fullName>
        <ecNumber evidence="8">3.2.1.8</ecNumber>
    </recommendedName>
</protein>
<evidence type="ECO:0000313" key="12">
    <source>
        <dbReference type="EMBL" id="MVX63943.1"/>
    </source>
</evidence>
<dbReference type="Pfam" id="PF19127">
    <property type="entry name" value="Choline_bind_3"/>
    <property type="match status" value="1"/>
</dbReference>
<dbReference type="GO" id="GO:0030246">
    <property type="term" value="F:carbohydrate binding"/>
    <property type="evidence" value="ECO:0007669"/>
    <property type="project" value="InterPro"/>
</dbReference>
<organism evidence="12 13">
    <name type="scientific">Clostridium chromiireducens</name>
    <dbReference type="NCBI Taxonomy" id="225345"/>
    <lineage>
        <taxon>Bacteria</taxon>
        <taxon>Bacillati</taxon>
        <taxon>Bacillota</taxon>
        <taxon>Clostridia</taxon>
        <taxon>Eubacteriales</taxon>
        <taxon>Clostridiaceae</taxon>
        <taxon>Clostridium</taxon>
    </lineage>
</organism>
<keyword evidence="10" id="KW-0732">Signal</keyword>
<dbReference type="SMART" id="SM00633">
    <property type="entry name" value="Glyco_10"/>
    <property type="match status" value="1"/>
</dbReference>
<dbReference type="GO" id="GO:0031176">
    <property type="term" value="F:endo-1,4-beta-xylanase activity"/>
    <property type="evidence" value="ECO:0007669"/>
    <property type="project" value="UniProtKB-EC"/>
</dbReference>
<evidence type="ECO:0000256" key="9">
    <source>
        <dbReference type="SAM" id="MobiDB-lite"/>
    </source>
</evidence>
<dbReference type="Pfam" id="PF06452">
    <property type="entry name" value="CBM9_1"/>
    <property type="match status" value="2"/>
</dbReference>
<feature type="compositionally biased region" description="Polar residues" evidence="9">
    <location>
        <begin position="218"/>
        <end position="236"/>
    </location>
</feature>
<dbReference type="Gene3D" id="2.10.270.10">
    <property type="entry name" value="Cholin Binding"/>
    <property type="match status" value="1"/>
</dbReference>
<dbReference type="PROSITE" id="PS51170">
    <property type="entry name" value="CW"/>
    <property type="match status" value="4"/>
</dbReference>
<feature type="compositionally biased region" description="Low complexity" evidence="9">
    <location>
        <begin position="1068"/>
        <end position="1107"/>
    </location>
</feature>
<dbReference type="Pfam" id="PF00331">
    <property type="entry name" value="Glyco_hydro_10"/>
    <property type="match status" value="1"/>
</dbReference>
<dbReference type="Proteomes" id="UP000656077">
    <property type="component" value="Unassembled WGS sequence"/>
</dbReference>
<dbReference type="Pfam" id="PF02018">
    <property type="entry name" value="CBM_4_9"/>
    <property type="match status" value="2"/>
</dbReference>
<evidence type="ECO:0000256" key="5">
    <source>
        <dbReference type="ARBA" id="ARBA00023295"/>
    </source>
</evidence>
<dbReference type="EMBL" id="WSRQ01000012">
    <property type="protein sequence ID" value="MVX63943.1"/>
    <property type="molecule type" value="Genomic_DNA"/>
</dbReference>
<name>A0A964RLI9_9CLOT</name>
<dbReference type="SUPFAM" id="SSF69360">
    <property type="entry name" value="Cell wall binding repeat"/>
    <property type="match status" value="1"/>
</dbReference>
<dbReference type="InterPro" id="IPR044846">
    <property type="entry name" value="GH10"/>
</dbReference>
<evidence type="ECO:0000256" key="4">
    <source>
        <dbReference type="ARBA" id="ARBA00023277"/>
    </source>
</evidence>
<keyword evidence="3 8" id="KW-0378">Hydrolase</keyword>
<dbReference type="PANTHER" id="PTHR31490:SF90">
    <property type="entry name" value="ENDO-1,4-BETA-XYLANASE A"/>
    <property type="match status" value="1"/>
</dbReference>
<dbReference type="Gene3D" id="2.60.40.1190">
    <property type="match status" value="2"/>
</dbReference>
<feature type="compositionally biased region" description="Polar residues" evidence="9">
    <location>
        <begin position="1108"/>
        <end position="1124"/>
    </location>
</feature>
<evidence type="ECO:0000256" key="10">
    <source>
        <dbReference type="SAM" id="SignalP"/>
    </source>
</evidence>
<feature type="chain" id="PRO_5037077108" description="Beta-xylanase" evidence="10">
    <location>
        <begin position="35"/>
        <end position="1247"/>
    </location>
</feature>
<feature type="repeat" description="Cell wall-binding" evidence="7">
    <location>
        <begin position="1187"/>
        <end position="1207"/>
    </location>
</feature>
<evidence type="ECO:0000259" key="11">
    <source>
        <dbReference type="PROSITE" id="PS51760"/>
    </source>
</evidence>
<evidence type="ECO:0000256" key="2">
    <source>
        <dbReference type="ARBA" id="ARBA00022737"/>
    </source>
</evidence>
<feature type="domain" description="GH10" evidence="11">
    <location>
        <begin position="360"/>
        <end position="710"/>
    </location>
</feature>
<dbReference type="InterPro" id="IPR003305">
    <property type="entry name" value="CenC_carb-bd"/>
</dbReference>
<proteinExistence type="inferred from homology"/>
<dbReference type="RefSeq" id="WP_160358999.1">
    <property type="nucleotide sequence ID" value="NZ_WSRQ01000012.1"/>
</dbReference>
<dbReference type="Gene3D" id="2.60.120.260">
    <property type="entry name" value="Galactose-binding domain-like"/>
    <property type="match status" value="2"/>
</dbReference>
<evidence type="ECO:0000313" key="13">
    <source>
        <dbReference type="Proteomes" id="UP000656077"/>
    </source>
</evidence>
<dbReference type="EC" id="3.2.1.8" evidence="8"/>
<evidence type="ECO:0000256" key="3">
    <source>
        <dbReference type="ARBA" id="ARBA00022801"/>
    </source>
</evidence>
<dbReference type="SUPFAM" id="SSF49344">
    <property type="entry name" value="CBD9-like"/>
    <property type="match status" value="2"/>
</dbReference>